<dbReference type="EMBL" id="AQGS01000153">
    <property type="protein sequence ID" value="EPS41789.1"/>
    <property type="molecule type" value="Genomic_DNA"/>
</dbReference>
<organism evidence="2 3">
    <name type="scientific">Dactylellina haptotyla (strain CBS 200.50)</name>
    <name type="common">Nematode-trapping fungus</name>
    <name type="synonym">Monacrosporium haptotylum</name>
    <dbReference type="NCBI Taxonomy" id="1284197"/>
    <lineage>
        <taxon>Eukaryota</taxon>
        <taxon>Fungi</taxon>
        <taxon>Dikarya</taxon>
        <taxon>Ascomycota</taxon>
        <taxon>Pezizomycotina</taxon>
        <taxon>Orbiliomycetes</taxon>
        <taxon>Orbiliales</taxon>
        <taxon>Orbiliaceae</taxon>
        <taxon>Dactylellina</taxon>
    </lineage>
</organism>
<evidence type="ECO:0000313" key="3">
    <source>
        <dbReference type="Proteomes" id="UP000015100"/>
    </source>
</evidence>
<protein>
    <submittedName>
        <fullName evidence="2">Uncharacterized protein</fullName>
    </submittedName>
</protein>
<dbReference type="Proteomes" id="UP000015100">
    <property type="component" value="Unassembled WGS sequence"/>
</dbReference>
<keyword evidence="3" id="KW-1185">Reference proteome</keyword>
<evidence type="ECO:0000313" key="2">
    <source>
        <dbReference type="EMBL" id="EPS41789.1"/>
    </source>
</evidence>
<feature type="compositionally biased region" description="Basic and acidic residues" evidence="1">
    <location>
        <begin position="705"/>
        <end position="734"/>
    </location>
</feature>
<dbReference type="OrthoDB" id="5374732at2759"/>
<reference evidence="2 3" key="1">
    <citation type="journal article" date="2013" name="PLoS Genet.">
        <title>Genomic mechanisms accounting for the adaptation to parasitism in nematode-trapping fungi.</title>
        <authorList>
            <person name="Meerupati T."/>
            <person name="Andersson K.M."/>
            <person name="Friman E."/>
            <person name="Kumar D."/>
            <person name="Tunlid A."/>
            <person name="Ahren D."/>
        </authorList>
    </citation>
    <scope>NUCLEOTIDE SEQUENCE [LARGE SCALE GENOMIC DNA]</scope>
    <source>
        <strain evidence="2 3">CBS 200.50</strain>
    </source>
</reference>
<evidence type="ECO:0000256" key="1">
    <source>
        <dbReference type="SAM" id="MobiDB-lite"/>
    </source>
</evidence>
<accession>S8AG06</accession>
<sequence>MAEVFSTRKLISQTVPSQGPPASPPLEKKKELPLDLSRVLAPELRPLNGPRGRPDRKKKDKKPIDISKRPIPWDGSIPDAVGNPFHRFWLSPNPNRPVLKDPSVENPRDIEQSPPDYAYRFPRPIDNNVNSFSNVYNPEALYSTWCGTVVVSYSAHQADLLVLVSTTTNDAIPTTGDETLAGRFLVCFRTMYLNIPFFRKQYDHHGRLSDCQQLGNSETDVVAVFLWKLPRADMTALWVILTIIHSRWPTEWINMDIPIDTLFEIARLVDMFGITPDTGGAWAQIRQRLEYTLGRQRMEVGRPQDRNVGKWLYIAHVFKWEEEFAVIWANLVVGTWKFEKDSRAVERYSQGFGGDPMPEVQQKWWFGVGDLGEDMKHHLMNDRFIVLYDLRHLWATFRQHDRMPTQRRATFEDIMVAAGKYKASCQDLREEIIAYAKEIMAQQQRVVFLTNRPLDPAIHAAVLADCQKLIRDVDAIFNRINSRDAHDNRVVVNYEEYWLPLEYIDPQIETPIELDPELGSKKTIFIFQSGWQDTMVYWRNQDPSNNPIATPNKRLAQLLFSFMVLLRFEYAVWYYLVQVDTAWEVRLTFWTILLFWWFAGDLAGRKIANVGRQIKTGIQKRKRDADAYKMLKVAKWLERVQVTDAAGVDLKPLPPSFYRDMETLQHERKQRELTPSKYLPEDLYQATRMEIEIRNFKRERQRRLDREDRERRRVEGVERQGVEEAERRRQEKGKMKASSYGQNDQYVWQSPVPLIGQSSGTYAPVGGQYHRMLRTASAAQKRYG</sequence>
<reference evidence="3" key="2">
    <citation type="submission" date="2013-04" db="EMBL/GenBank/DDBJ databases">
        <title>Genomic mechanisms accounting for the adaptation to parasitism in nematode-trapping fungi.</title>
        <authorList>
            <person name="Ahren D.G."/>
        </authorList>
    </citation>
    <scope>NUCLEOTIDE SEQUENCE [LARGE SCALE GENOMIC DNA]</scope>
    <source>
        <strain evidence="3">CBS 200.50</strain>
    </source>
</reference>
<dbReference type="OMA" id="RSTIMAY"/>
<feature type="region of interest" description="Disordered" evidence="1">
    <location>
        <begin position="705"/>
        <end position="742"/>
    </location>
</feature>
<name>S8AG06_DACHA</name>
<comment type="caution">
    <text evidence="2">The sequence shown here is derived from an EMBL/GenBank/DDBJ whole genome shotgun (WGS) entry which is preliminary data.</text>
</comment>
<dbReference type="AlphaFoldDB" id="S8AG06"/>
<gene>
    <name evidence="2" type="ORF">H072_4251</name>
</gene>
<dbReference type="HOGENOM" id="CLU_357527_0_0_1"/>
<proteinExistence type="predicted"/>
<feature type="region of interest" description="Disordered" evidence="1">
    <location>
        <begin position="1"/>
        <end position="71"/>
    </location>
</feature>